<proteinExistence type="predicted"/>
<dbReference type="RefSeq" id="WP_281269693.1">
    <property type="nucleotide sequence ID" value="NZ_QRDW01000002.1"/>
</dbReference>
<gene>
    <name evidence="2" type="ORF">DFP90_102141</name>
</gene>
<name>A0A3D9HRI5_9PROT</name>
<reference evidence="2 3" key="1">
    <citation type="submission" date="2018-07" db="EMBL/GenBank/DDBJ databases">
        <title>Genomic Encyclopedia of Type Strains, Phase III (KMG-III): the genomes of soil and plant-associated and newly described type strains.</title>
        <authorList>
            <person name="Whitman W."/>
        </authorList>
    </citation>
    <scope>NUCLEOTIDE SEQUENCE [LARGE SCALE GENOMIC DNA]</scope>
    <source>
        <strain evidence="2 3">CECT 8488</strain>
    </source>
</reference>
<sequence length="42" mass="4669">MIRDIGRGNEQAFDRNFWRVVEGVAFTMVVFLAGLLGVVTLA</sequence>
<keyword evidence="1" id="KW-0812">Transmembrane</keyword>
<keyword evidence="1" id="KW-1133">Transmembrane helix</keyword>
<protein>
    <submittedName>
        <fullName evidence="2">Uncharacterized protein</fullName>
    </submittedName>
</protein>
<accession>A0A3D9HRI5</accession>
<evidence type="ECO:0000313" key="2">
    <source>
        <dbReference type="EMBL" id="RED52123.1"/>
    </source>
</evidence>
<keyword evidence="1" id="KW-0472">Membrane</keyword>
<dbReference type="Proteomes" id="UP000256845">
    <property type="component" value="Unassembled WGS sequence"/>
</dbReference>
<organism evidence="2 3">
    <name type="scientific">Aestuariispira insulae</name>
    <dbReference type="NCBI Taxonomy" id="1461337"/>
    <lineage>
        <taxon>Bacteria</taxon>
        <taxon>Pseudomonadati</taxon>
        <taxon>Pseudomonadota</taxon>
        <taxon>Alphaproteobacteria</taxon>
        <taxon>Rhodospirillales</taxon>
        <taxon>Kiloniellaceae</taxon>
        <taxon>Aestuariispira</taxon>
    </lineage>
</organism>
<feature type="transmembrane region" description="Helical" evidence="1">
    <location>
        <begin position="20"/>
        <end position="41"/>
    </location>
</feature>
<dbReference type="AlphaFoldDB" id="A0A3D9HRI5"/>
<comment type="caution">
    <text evidence="2">The sequence shown here is derived from an EMBL/GenBank/DDBJ whole genome shotgun (WGS) entry which is preliminary data.</text>
</comment>
<dbReference type="EMBL" id="QRDW01000002">
    <property type="protein sequence ID" value="RED52123.1"/>
    <property type="molecule type" value="Genomic_DNA"/>
</dbReference>
<evidence type="ECO:0000256" key="1">
    <source>
        <dbReference type="SAM" id="Phobius"/>
    </source>
</evidence>
<keyword evidence="3" id="KW-1185">Reference proteome</keyword>
<evidence type="ECO:0000313" key="3">
    <source>
        <dbReference type="Proteomes" id="UP000256845"/>
    </source>
</evidence>